<comment type="similarity">
    <text evidence="1">Belongs to the universal stress protein A family.</text>
</comment>
<accession>A0A2R4W1X8</accession>
<dbReference type="PANTHER" id="PTHR46268">
    <property type="entry name" value="STRESS RESPONSE PROTEIN NHAX"/>
    <property type="match status" value="1"/>
</dbReference>
<evidence type="ECO:0000313" key="4">
    <source>
        <dbReference type="Proteomes" id="UP000244792"/>
    </source>
</evidence>
<name>A0A2R4W1X8_THEAF</name>
<gene>
    <name evidence="3" type="ORF">TDSAC_1459</name>
</gene>
<dbReference type="PRINTS" id="PR01438">
    <property type="entry name" value="UNVRSLSTRESS"/>
</dbReference>
<dbReference type="InterPro" id="IPR006016">
    <property type="entry name" value="UspA"/>
</dbReference>
<feature type="domain" description="UspA" evidence="2">
    <location>
        <begin position="26"/>
        <end position="166"/>
    </location>
</feature>
<dbReference type="SUPFAM" id="SSF52402">
    <property type="entry name" value="Adenine nucleotide alpha hydrolases-like"/>
    <property type="match status" value="1"/>
</dbReference>
<proteinExistence type="inferred from homology"/>
<reference evidence="3 4" key="1">
    <citation type="submission" date="2017-04" db="EMBL/GenBank/DDBJ databases">
        <title>Genomic insights into metabolism of Thermodesulfobium acidiphilum.</title>
        <authorList>
            <person name="Toshchakov S.V."/>
            <person name="Frolov E.N."/>
            <person name="Kublanov I.V."/>
            <person name="Samarov N.I."/>
            <person name="Novikov A."/>
            <person name="Lebedinsky A.V."/>
            <person name="Bonch-Osmolovskaya E.A."/>
            <person name="Chernyh N.A."/>
        </authorList>
    </citation>
    <scope>NUCLEOTIDE SEQUENCE [LARGE SCALE GENOMIC DNA]</scope>
    <source>
        <strain evidence="3 4">3127-1</strain>
    </source>
</reference>
<keyword evidence="4" id="KW-1185">Reference proteome</keyword>
<dbReference type="PANTHER" id="PTHR46268:SF6">
    <property type="entry name" value="UNIVERSAL STRESS PROTEIN UP12"/>
    <property type="match status" value="1"/>
</dbReference>
<dbReference type="InterPro" id="IPR014729">
    <property type="entry name" value="Rossmann-like_a/b/a_fold"/>
</dbReference>
<dbReference type="EMBL" id="CP020921">
    <property type="protein sequence ID" value="AWB10799.1"/>
    <property type="molecule type" value="Genomic_DNA"/>
</dbReference>
<dbReference type="KEGG" id="taci:TDSAC_1459"/>
<organism evidence="3 4">
    <name type="scientific">Thermodesulfobium acidiphilum</name>
    <dbReference type="NCBI Taxonomy" id="1794699"/>
    <lineage>
        <taxon>Bacteria</taxon>
        <taxon>Pseudomonadati</taxon>
        <taxon>Thermodesulfobiota</taxon>
        <taxon>Thermodesulfobiia</taxon>
        <taxon>Thermodesulfobiales</taxon>
        <taxon>Thermodesulfobiaceae</taxon>
        <taxon>Thermodesulfobium</taxon>
    </lineage>
</organism>
<dbReference type="Proteomes" id="UP000244792">
    <property type="component" value="Chromosome"/>
</dbReference>
<dbReference type="Gene3D" id="3.40.50.620">
    <property type="entry name" value="HUPs"/>
    <property type="match status" value="1"/>
</dbReference>
<dbReference type="Pfam" id="PF00582">
    <property type="entry name" value="Usp"/>
    <property type="match status" value="1"/>
</dbReference>
<sequence>MYKSRSEASNGSGKNLNHNFKEVKMKVLVAVDGSKPSLKAAEFALNLAKEHQSVEVILLTVGCAYDWTYVSDDVFVDPEKINEACDLAFSKKLNEAKKIFDDAGVNVKAVLLSGGDPAKEILKYVEENNIDRIVVGNKGLNPLSGLLGSVAYSILKNAKVPVILVK</sequence>
<dbReference type="AlphaFoldDB" id="A0A2R4W1X8"/>
<protein>
    <submittedName>
        <fullName evidence="3">Nucleotide-binding universal stress protein, UspA family</fullName>
    </submittedName>
</protein>
<dbReference type="InterPro" id="IPR006015">
    <property type="entry name" value="Universal_stress_UspA"/>
</dbReference>
<evidence type="ECO:0000313" key="3">
    <source>
        <dbReference type="EMBL" id="AWB10799.1"/>
    </source>
</evidence>
<dbReference type="CDD" id="cd00293">
    <property type="entry name" value="USP-like"/>
    <property type="match status" value="1"/>
</dbReference>
<evidence type="ECO:0000259" key="2">
    <source>
        <dbReference type="Pfam" id="PF00582"/>
    </source>
</evidence>
<evidence type="ECO:0000256" key="1">
    <source>
        <dbReference type="ARBA" id="ARBA00008791"/>
    </source>
</evidence>
<dbReference type="OrthoDB" id="9794782at2"/>